<organism evidence="3">
    <name type="scientific">Micromonospora carbonacea</name>
    <dbReference type="NCBI Taxonomy" id="47853"/>
    <lineage>
        <taxon>Bacteria</taxon>
        <taxon>Bacillati</taxon>
        <taxon>Actinomycetota</taxon>
        <taxon>Actinomycetes</taxon>
        <taxon>Micromonosporales</taxon>
        <taxon>Micromonosporaceae</taxon>
        <taxon>Micromonospora</taxon>
    </lineage>
</organism>
<sequence length="157" mass="15356">MTIGKKKVLLQGLLIVGGLILVGLGGFFGGTRLDDADKWGSVVSALAALIGLPMTGYGIVLARRGSPSPAAGQQAVPGGQSVAGSTVGGQYVQARNLAGKLRIGPSPAAAAPLAGPGPTPVSPAPPPTPGGQSITGSHIAGSVYQIDGVGDDVDIDR</sequence>
<evidence type="ECO:0000313" key="3">
    <source>
        <dbReference type="EMBL" id="QLJ96835.1"/>
    </source>
</evidence>
<keyword evidence="2" id="KW-0472">Membrane</keyword>
<gene>
    <name evidence="3" type="ORF">HZU44_18230</name>
</gene>
<feature type="transmembrane region" description="Helical" evidence="2">
    <location>
        <begin position="42"/>
        <end position="62"/>
    </location>
</feature>
<evidence type="ECO:0000256" key="1">
    <source>
        <dbReference type="SAM" id="MobiDB-lite"/>
    </source>
</evidence>
<keyword evidence="2" id="KW-0812">Transmembrane</keyword>
<dbReference type="AlphaFoldDB" id="A0A7D5YCQ4"/>
<keyword evidence="2" id="KW-1133">Transmembrane helix</keyword>
<proteinExistence type="predicted"/>
<dbReference type="EMBL" id="CP058905">
    <property type="protein sequence ID" value="QLJ96835.1"/>
    <property type="molecule type" value="Genomic_DNA"/>
</dbReference>
<evidence type="ECO:0000256" key="2">
    <source>
        <dbReference type="SAM" id="Phobius"/>
    </source>
</evidence>
<name>A0A7D5YCQ4_9ACTN</name>
<accession>A0A7D5YCQ4</accession>
<feature type="compositionally biased region" description="Pro residues" evidence="1">
    <location>
        <begin position="115"/>
        <end position="129"/>
    </location>
</feature>
<reference evidence="3" key="1">
    <citation type="submission" date="2020-08" db="EMBL/GenBank/DDBJ databases">
        <title>A bifunctional nitrone conjugated secondary metabolite targeting the ribosome.</title>
        <authorList>
            <person name="Limbrick E.M."/>
            <person name="Graf M."/>
            <person name="Derewacz D.K."/>
            <person name="Nguyen F."/>
            <person name="Spraggins J.M."/>
            <person name="Wieland M."/>
            <person name="Ynigez-Gutierrez A.E."/>
            <person name="Reisman B.J."/>
            <person name="Zinshteyn B."/>
            <person name="McCulloch K."/>
            <person name="Iverson T.M."/>
            <person name="Green R."/>
            <person name="Wilson D.N."/>
            <person name="Bachmann B.O."/>
        </authorList>
    </citation>
    <scope>NUCLEOTIDE SEQUENCE</scope>
    <source>
        <strain evidence="3">Africana</strain>
    </source>
</reference>
<feature type="transmembrane region" description="Helical" evidence="2">
    <location>
        <begin position="12"/>
        <end position="30"/>
    </location>
</feature>
<protein>
    <submittedName>
        <fullName evidence="3">Uncharacterized protein</fullName>
    </submittedName>
</protein>
<feature type="region of interest" description="Disordered" evidence="1">
    <location>
        <begin position="108"/>
        <end position="138"/>
    </location>
</feature>